<organism evidence="1 2">
    <name type="scientific">Xanthomonas sacchari</name>
    <dbReference type="NCBI Taxonomy" id="56458"/>
    <lineage>
        <taxon>Bacteria</taxon>
        <taxon>Pseudomonadati</taxon>
        <taxon>Pseudomonadota</taxon>
        <taxon>Gammaproteobacteria</taxon>
        <taxon>Lysobacterales</taxon>
        <taxon>Lysobacteraceae</taxon>
        <taxon>Xanthomonas</taxon>
    </lineage>
</organism>
<reference evidence="1 2" key="1">
    <citation type="submission" date="2022-06" db="EMBL/GenBank/DDBJ databases">
        <title>Dynamics of rice microbiomes reveals core vertical transmitted seed endophytes.</title>
        <authorList>
            <person name="Liao K."/>
            <person name="Zhang X."/>
        </authorList>
    </citation>
    <scope>NUCLEOTIDE SEQUENCE [LARGE SCALE GENOMIC DNA]</scope>
    <source>
        <strain evidence="1 2">YT10-10-1</strain>
    </source>
</reference>
<evidence type="ECO:0000313" key="1">
    <source>
        <dbReference type="EMBL" id="MCW0401168.1"/>
    </source>
</evidence>
<gene>
    <name evidence="1" type="ORF">NB700_003724</name>
</gene>
<accession>A0ABT3E0D6</accession>
<sequence length="45" mass="5179">MLIEPFQKQASRVINMPCLESKIFSSMDGLVQGIHFFVAFRVCLF</sequence>
<proteinExistence type="predicted"/>
<protein>
    <submittedName>
        <fullName evidence="1">Uncharacterized protein</fullName>
    </submittedName>
</protein>
<keyword evidence="2" id="KW-1185">Reference proteome</keyword>
<name>A0ABT3E0D6_9XANT</name>
<comment type="caution">
    <text evidence="1">The sequence shown here is derived from an EMBL/GenBank/DDBJ whole genome shotgun (WGS) entry which is preliminary data.</text>
</comment>
<dbReference type="EMBL" id="JANFWR010000036">
    <property type="protein sequence ID" value="MCW0401168.1"/>
    <property type="molecule type" value="Genomic_DNA"/>
</dbReference>
<dbReference type="Proteomes" id="UP001320843">
    <property type="component" value="Unassembled WGS sequence"/>
</dbReference>
<evidence type="ECO:0000313" key="2">
    <source>
        <dbReference type="Proteomes" id="UP001320843"/>
    </source>
</evidence>